<organism evidence="3 4">
    <name type="scientific">Candidatus Collierbacteria bacterium GW2011_GWA2_46_26</name>
    <dbReference type="NCBI Taxonomy" id="1618381"/>
    <lineage>
        <taxon>Bacteria</taxon>
        <taxon>Candidatus Collieribacteriota</taxon>
    </lineage>
</organism>
<dbReference type="EMBL" id="LCMI01000008">
    <property type="protein sequence ID" value="KKU32659.1"/>
    <property type="molecule type" value="Genomic_DNA"/>
</dbReference>
<dbReference type="SUPFAM" id="SSF54919">
    <property type="entry name" value="Nucleoside diphosphate kinase, NDK"/>
    <property type="match status" value="1"/>
</dbReference>
<dbReference type="Proteomes" id="UP000034794">
    <property type="component" value="Unassembled WGS sequence"/>
</dbReference>
<dbReference type="InterPro" id="IPR036850">
    <property type="entry name" value="NDK-like_dom_sf"/>
</dbReference>
<feature type="domain" description="Nucleoside diphosphate kinase-like" evidence="2">
    <location>
        <begin position="51"/>
        <end position="194"/>
    </location>
</feature>
<sequence length="212" mass="24348">MEITPDYVQNRFSEMGDFYEDILTPEEEKNGIGMVLFKPDSTNSLLDLPIRDFIQRELEQMTDKPVEFFGFTEIRIKPEDVKKLYPEQKHEEFLKYIQEHFQTGPIGLMLVAAKDAPILLKKLKGSVRTGEGVRGRFGSSNPIDDQTLEAWKNGTLDPVTTKQIGIDLFASNLIHVPDDKDDTKRVMNLLIPKQDLDNLKGSIPFVNRWYSN</sequence>
<proteinExistence type="inferred from homology"/>
<dbReference type="Gene3D" id="3.30.70.141">
    <property type="entry name" value="Nucleoside diphosphate kinase-like domain"/>
    <property type="match status" value="1"/>
</dbReference>
<evidence type="ECO:0000313" key="4">
    <source>
        <dbReference type="Proteomes" id="UP000034794"/>
    </source>
</evidence>
<evidence type="ECO:0000259" key="2">
    <source>
        <dbReference type="Pfam" id="PF00334"/>
    </source>
</evidence>
<dbReference type="PROSITE" id="PS51374">
    <property type="entry name" value="NDPK_LIKE"/>
    <property type="match status" value="1"/>
</dbReference>
<comment type="similarity">
    <text evidence="1">Belongs to the NDK family.</text>
</comment>
<evidence type="ECO:0000313" key="3">
    <source>
        <dbReference type="EMBL" id="KKU32659.1"/>
    </source>
</evidence>
<dbReference type="Pfam" id="PF00334">
    <property type="entry name" value="NDK"/>
    <property type="match status" value="1"/>
</dbReference>
<accession>A0A0G1PIP2</accession>
<comment type="caution">
    <text evidence="1">Lacks conserved residue(s) required for the propagation of feature annotation.</text>
</comment>
<comment type="caution">
    <text evidence="3">The sequence shown here is derived from an EMBL/GenBank/DDBJ whole genome shotgun (WGS) entry which is preliminary data.</text>
</comment>
<name>A0A0G1PIP2_9BACT</name>
<dbReference type="InterPro" id="IPR034907">
    <property type="entry name" value="NDK-like_dom"/>
</dbReference>
<evidence type="ECO:0000256" key="1">
    <source>
        <dbReference type="PROSITE-ProRule" id="PRU00706"/>
    </source>
</evidence>
<dbReference type="AlphaFoldDB" id="A0A0G1PIP2"/>
<gene>
    <name evidence="3" type="ORF">UX47_C0008G0016</name>
</gene>
<reference evidence="3 4" key="1">
    <citation type="journal article" date="2015" name="Nature">
        <title>rRNA introns, odd ribosomes, and small enigmatic genomes across a large radiation of phyla.</title>
        <authorList>
            <person name="Brown C.T."/>
            <person name="Hug L.A."/>
            <person name="Thomas B.C."/>
            <person name="Sharon I."/>
            <person name="Castelle C.J."/>
            <person name="Singh A."/>
            <person name="Wilkins M.J."/>
            <person name="Williams K.H."/>
            <person name="Banfield J.F."/>
        </authorList>
    </citation>
    <scope>NUCLEOTIDE SEQUENCE [LARGE SCALE GENOMIC DNA]</scope>
</reference>
<protein>
    <recommendedName>
        <fullName evidence="2">Nucleoside diphosphate kinase-like domain-containing protein</fullName>
    </recommendedName>
</protein>